<feature type="region of interest" description="Disordered" evidence="9">
    <location>
        <begin position="548"/>
        <end position="588"/>
    </location>
</feature>
<dbReference type="OrthoDB" id="419537at2759"/>
<dbReference type="InterPro" id="IPR001312">
    <property type="entry name" value="Hexokinase"/>
</dbReference>
<dbReference type="EC" id="2.7.1.2" evidence="3"/>
<evidence type="ECO:0000256" key="9">
    <source>
        <dbReference type="SAM" id="MobiDB-lite"/>
    </source>
</evidence>
<dbReference type="PROSITE" id="PS00378">
    <property type="entry name" value="HEXOKINASE_1"/>
    <property type="match status" value="1"/>
</dbReference>
<dbReference type="InterPro" id="IPR013332">
    <property type="entry name" value="KPR_N"/>
</dbReference>
<evidence type="ECO:0000256" key="1">
    <source>
        <dbReference type="ARBA" id="ARBA00004888"/>
    </source>
</evidence>
<dbReference type="Gene3D" id="3.40.50.720">
    <property type="entry name" value="NAD(P)-binding Rossmann-like Domain"/>
    <property type="match status" value="1"/>
</dbReference>
<evidence type="ECO:0000259" key="10">
    <source>
        <dbReference type="Pfam" id="PF00349"/>
    </source>
</evidence>
<dbReference type="InterPro" id="IPR019807">
    <property type="entry name" value="Hexokinase_BS"/>
</dbReference>
<evidence type="ECO:0000256" key="6">
    <source>
        <dbReference type="ARBA" id="ARBA00022777"/>
    </source>
</evidence>
<feature type="compositionally biased region" description="Polar residues" evidence="9">
    <location>
        <begin position="654"/>
        <end position="663"/>
    </location>
</feature>
<dbReference type="SUPFAM" id="SSF48179">
    <property type="entry name" value="6-phosphogluconate dehydrogenase C-terminal domain-like"/>
    <property type="match status" value="1"/>
</dbReference>
<evidence type="ECO:0000256" key="8">
    <source>
        <dbReference type="ARBA" id="ARBA00023152"/>
    </source>
</evidence>
<evidence type="ECO:0000256" key="7">
    <source>
        <dbReference type="ARBA" id="ARBA00022840"/>
    </source>
</evidence>
<dbReference type="GO" id="GO:0005536">
    <property type="term" value="F:D-glucose binding"/>
    <property type="evidence" value="ECO:0007669"/>
    <property type="project" value="InterPro"/>
</dbReference>
<dbReference type="GO" id="GO:0005524">
    <property type="term" value="F:ATP binding"/>
    <property type="evidence" value="ECO:0007669"/>
    <property type="project" value="UniProtKB-KW"/>
</dbReference>
<name>A0A9P5C636_9PLEO</name>
<evidence type="ECO:0000259" key="12">
    <source>
        <dbReference type="Pfam" id="PF03727"/>
    </source>
</evidence>
<dbReference type="InterPro" id="IPR022672">
    <property type="entry name" value="Hexokinase_N"/>
</dbReference>
<comment type="similarity">
    <text evidence="2">Belongs to the hexokinase family.</text>
</comment>
<dbReference type="InterPro" id="IPR013328">
    <property type="entry name" value="6PGD_dom2"/>
</dbReference>
<dbReference type="GO" id="GO:0005829">
    <property type="term" value="C:cytosol"/>
    <property type="evidence" value="ECO:0007669"/>
    <property type="project" value="TreeGrafter"/>
</dbReference>
<feature type="domain" description="Hexokinase N-terminal" evidence="10">
    <location>
        <begin position="732"/>
        <end position="929"/>
    </location>
</feature>
<dbReference type="InterPro" id="IPR022673">
    <property type="entry name" value="Hexokinase_C"/>
</dbReference>
<sequence length="1236" mass="134173">MAPAVPRLRILSVGGNAVSAFLSWRLQATNACDVTLVWKSGYESVAQYGISFKSALYGNERFKPHAVVRTPEDAAHSSKQPFDYVLLCVKALPDVYDIANIIESVVSPQHTCILMNTTHSLGVESYLEQRFPTNVVLSLVSGAEISQLGASEFEHKGATDIWVGPASKNPAIPAQIQSDMAEALAMTLSSGQVDCKVATNIRQQQFERMIGPIAFHPASVLFETANHAELLEKVGVRGLVTGVLDELLMLANAQGCTFPADFKEKTIRSMTQPQETNSTMWMDFEAKRPMEIETYLGSPLKLAQEVNVTVPRIETLYATLHHLNIANRNRPAAGPTPTPAHNMQQPPGPPPRLSSAPLPRGPPGPNGPGPMMNGNGPMKAGARPGSRAPSITGAPPMMRRGPPPGMNGYPPRMNGALNGQRRPSLEANDLEEFSHLMLYDDMVEGGPGGPPGAPNGQYDGGALPQNGLSIRERELMLRQREIQLREQELHMRRGPPMGQGRRPPPPQSINGFDDDDDEDDFFDPMAGGRQPGPMIDPDNFDMMSVTSRRNRKVPSAGQIRNNPEGMGYMGPQGRSRNPFSRPGAKNRTSATMLSTLPNLRENILNDPLMGYSSNRYADVDRGAMGAQSRTNSLTASRLDEMQGGGNYGGYPSMSRRTSQSPGNPLSPGSRPMGRPSPPNGYAPNGMPPNGITLRNPVLFHEPQICPKPEHTVEFKGTFRSHPKRSMVLADQAKRIAAEFEFSDDGVNKAVKEFIREMDEGLTQEGTELSQIPTYGLYMAVDLGGTNFRVCSIQLHGNTTFSLTQSKVAVPQELMTAKTSKELFSFLAKQIEKFLQAHHEDHYAGTLRRRQTGEKPEEIFNLGFTFSFPVNQVGINKGLLMRWTKGFDIQDAVGKDVCALLQAEIDELHLPVKVAALVNDTVGTLMARSYASPGKTGTLLGAIFGTGTNGAYVEKLDKITKLTKAKNVGEFDKSTGEMIVNTEWGSFDNSLRTLPNTPYDVELDEKSVNPGIQMFEKRVSGMFLGELLRLALVKLIKDPKVPLFQDDDSSSNDIHSTTQIDAHSPIFKQWGIDTSFLSICAGDNSAGHRAIRQTLDKDFGISAASTEDAEAVKAIAGAIGRRAARLSAVAIGAIIINTGRLEKSKGTATTEAKAGINPPRGEVKINEEDIVDVGVDGSLVEFYPDFEEHIREALRAVPQIGDRGEKHIRIGIAKDGSGVGAALIALVAGQVSEPKLD</sequence>
<evidence type="ECO:0000256" key="4">
    <source>
        <dbReference type="ARBA" id="ARBA00022679"/>
    </source>
</evidence>
<dbReference type="FunFam" id="1.10.1040.10:FF:000017">
    <property type="entry name" value="2-dehydropantoate 2-reductase"/>
    <property type="match status" value="1"/>
</dbReference>
<dbReference type="Gene3D" id="1.10.1040.10">
    <property type="entry name" value="N-(1-d-carboxylethyl)-l-norvaline Dehydrogenase, domain 2"/>
    <property type="match status" value="1"/>
</dbReference>
<feature type="compositionally biased region" description="Low complexity" evidence="9">
    <location>
        <begin position="395"/>
        <end position="415"/>
    </location>
</feature>
<dbReference type="PRINTS" id="PR00475">
    <property type="entry name" value="HEXOKINASE"/>
</dbReference>
<reference evidence="14" key="1">
    <citation type="submission" date="2019-04" db="EMBL/GenBank/DDBJ databases">
        <title>Sequencing of skin fungus with MAO and IRED activity.</title>
        <authorList>
            <person name="Marsaioli A.J."/>
            <person name="Bonatto J.M.C."/>
            <person name="Reis Junior O."/>
        </authorList>
    </citation>
    <scope>NUCLEOTIDE SEQUENCE</scope>
    <source>
        <strain evidence="14">28M1</strain>
    </source>
</reference>
<keyword evidence="5" id="KW-0547">Nucleotide-binding</keyword>
<dbReference type="EMBL" id="SWKV01000005">
    <property type="protein sequence ID" value="KAF3046101.1"/>
    <property type="molecule type" value="Genomic_DNA"/>
</dbReference>
<dbReference type="Gene3D" id="3.30.420.40">
    <property type="match status" value="1"/>
</dbReference>
<keyword evidence="4" id="KW-0808">Transferase</keyword>
<protein>
    <recommendedName>
        <fullName evidence="3">glucokinase</fullName>
        <ecNumber evidence="3">2.7.1.2</ecNumber>
    </recommendedName>
</protein>
<proteinExistence type="inferred from homology"/>
<dbReference type="GO" id="GO:0001678">
    <property type="term" value="P:intracellular glucose homeostasis"/>
    <property type="evidence" value="ECO:0007669"/>
    <property type="project" value="InterPro"/>
</dbReference>
<feature type="compositionally biased region" description="Acidic residues" evidence="9">
    <location>
        <begin position="512"/>
        <end position="522"/>
    </location>
</feature>
<comment type="pathway">
    <text evidence="1">Carbohydrate degradation; glycolysis; D-glyceraldehyde 3-phosphate and glycerone phosphate from D-glucose: step 1/4.</text>
</comment>
<dbReference type="Pfam" id="PF03727">
    <property type="entry name" value="Hexokinase_2"/>
    <property type="match status" value="1"/>
</dbReference>
<dbReference type="Gene3D" id="3.40.367.20">
    <property type="match status" value="1"/>
</dbReference>
<feature type="region of interest" description="Disordered" evidence="9">
    <location>
        <begin position="490"/>
        <end position="522"/>
    </location>
</feature>
<keyword evidence="15" id="KW-1185">Reference proteome</keyword>
<dbReference type="SUPFAM" id="SSF53067">
    <property type="entry name" value="Actin-like ATPase domain"/>
    <property type="match status" value="2"/>
</dbReference>
<evidence type="ECO:0000256" key="3">
    <source>
        <dbReference type="ARBA" id="ARBA00012323"/>
    </source>
</evidence>
<feature type="domain" description="Hexokinase C-terminal" evidence="12">
    <location>
        <begin position="939"/>
        <end position="1226"/>
    </location>
</feature>
<dbReference type="Pfam" id="PF02558">
    <property type="entry name" value="ApbA"/>
    <property type="match status" value="1"/>
</dbReference>
<feature type="domain" description="Ketopantoate reductase C-terminal" evidence="13">
    <location>
        <begin position="200"/>
        <end position="323"/>
    </location>
</feature>
<dbReference type="GO" id="GO:0005739">
    <property type="term" value="C:mitochondrion"/>
    <property type="evidence" value="ECO:0007669"/>
    <property type="project" value="TreeGrafter"/>
</dbReference>
<evidence type="ECO:0000313" key="14">
    <source>
        <dbReference type="EMBL" id="KAF3046101.1"/>
    </source>
</evidence>
<dbReference type="InterPro" id="IPR008927">
    <property type="entry name" value="6-PGluconate_DH-like_C_sf"/>
</dbReference>
<dbReference type="GO" id="GO:0008865">
    <property type="term" value="F:fructokinase activity"/>
    <property type="evidence" value="ECO:0007669"/>
    <property type="project" value="TreeGrafter"/>
</dbReference>
<dbReference type="Proteomes" id="UP000758155">
    <property type="component" value="Unassembled WGS sequence"/>
</dbReference>
<keyword evidence="8" id="KW-0324">Glycolysis</keyword>
<dbReference type="FunFam" id="3.30.420.40:FF:000034">
    <property type="entry name" value="Phosphotransferase"/>
    <property type="match status" value="1"/>
</dbReference>
<feature type="compositionally biased region" description="Low complexity" evidence="9">
    <location>
        <begin position="369"/>
        <end position="378"/>
    </location>
</feature>
<evidence type="ECO:0000313" key="15">
    <source>
        <dbReference type="Proteomes" id="UP000758155"/>
    </source>
</evidence>
<dbReference type="InterPro" id="IPR043129">
    <property type="entry name" value="ATPase_NBD"/>
</dbReference>
<accession>A0A9P5C636</accession>
<evidence type="ECO:0000256" key="5">
    <source>
        <dbReference type="ARBA" id="ARBA00022741"/>
    </source>
</evidence>
<dbReference type="GO" id="GO:0006006">
    <property type="term" value="P:glucose metabolic process"/>
    <property type="evidence" value="ECO:0007669"/>
    <property type="project" value="TreeGrafter"/>
</dbReference>
<feature type="region of interest" description="Disordered" evidence="9">
    <location>
        <begin position="328"/>
        <end position="420"/>
    </location>
</feature>
<dbReference type="GO" id="GO:0004340">
    <property type="term" value="F:glucokinase activity"/>
    <property type="evidence" value="ECO:0007669"/>
    <property type="project" value="UniProtKB-EC"/>
</dbReference>
<comment type="caution">
    <text evidence="14">The sequence shown here is derived from an EMBL/GenBank/DDBJ whole genome shotgun (WGS) entry which is preliminary data.</text>
</comment>
<feature type="compositionally biased region" description="Pro residues" evidence="9">
    <location>
        <begin position="359"/>
        <end position="368"/>
    </location>
</feature>
<dbReference type="Pfam" id="PF08546">
    <property type="entry name" value="ApbA_C"/>
    <property type="match status" value="1"/>
</dbReference>
<evidence type="ECO:0000256" key="2">
    <source>
        <dbReference type="ARBA" id="ARBA00009225"/>
    </source>
</evidence>
<evidence type="ECO:0000259" key="13">
    <source>
        <dbReference type="Pfam" id="PF08546"/>
    </source>
</evidence>
<dbReference type="Pfam" id="PF00349">
    <property type="entry name" value="Hexokinase_1"/>
    <property type="match status" value="1"/>
</dbReference>
<dbReference type="AlphaFoldDB" id="A0A9P5C636"/>
<keyword evidence="6" id="KW-0418">Kinase</keyword>
<feature type="region of interest" description="Disordered" evidence="9">
    <location>
        <begin position="622"/>
        <end position="694"/>
    </location>
</feature>
<evidence type="ECO:0000259" key="11">
    <source>
        <dbReference type="Pfam" id="PF02558"/>
    </source>
</evidence>
<dbReference type="PANTHER" id="PTHR19443">
    <property type="entry name" value="HEXOKINASE"/>
    <property type="match status" value="1"/>
</dbReference>
<gene>
    <name evidence="14" type="ORF">E8E12_011081</name>
</gene>
<dbReference type="InterPro" id="IPR013752">
    <property type="entry name" value="KPA_reductase"/>
</dbReference>
<organism evidence="14 15">
    <name type="scientific">Didymella heteroderae</name>
    <dbReference type="NCBI Taxonomy" id="1769908"/>
    <lineage>
        <taxon>Eukaryota</taxon>
        <taxon>Fungi</taxon>
        <taxon>Dikarya</taxon>
        <taxon>Ascomycota</taxon>
        <taxon>Pezizomycotina</taxon>
        <taxon>Dothideomycetes</taxon>
        <taxon>Pleosporomycetidae</taxon>
        <taxon>Pleosporales</taxon>
        <taxon>Pleosporineae</taxon>
        <taxon>Didymellaceae</taxon>
        <taxon>Didymella</taxon>
    </lineage>
</organism>
<dbReference type="GO" id="GO:0006096">
    <property type="term" value="P:glycolytic process"/>
    <property type="evidence" value="ECO:0007669"/>
    <property type="project" value="UniProtKB-KW"/>
</dbReference>
<dbReference type="PROSITE" id="PS51748">
    <property type="entry name" value="HEXOKINASE_2"/>
    <property type="match status" value="1"/>
</dbReference>
<dbReference type="FunFam" id="3.40.50.720:FF:000424">
    <property type="entry name" value="Meiotically up-regulated gene 72 protein"/>
    <property type="match status" value="1"/>
</dbReference>
<feature type="domain" description="Ketopantoate reductase N-terminal" evidence="11">
    <location>
        <begin position="10"/>
        <end position="167"/>
    </location>
</feature>
<keyword evidence="7" id="KW-0067">ATP-binding</keyword>
<dbReference type="PANTHER" id="PTHR19443:SF30">
    <property type="entry name" value="GLUCOKINASE-1-RELATED"/>
    <property type="match status" value="1"/>
</dbReference>